<gene>
    <name evidence="2" type="ORF">SEVIR_5G260566v2</name>
</gene>
<dbReference type="Gramene" id="TKW15782">
    <property type="protein sequence ID" value="TKW15782"/>
    <property type="gene ID" value="SEVIR_5G260566v2"/>
</dbReference>
<reference evidence="2" key="1">
    <citation type="submission" date="2019-03" db="EMBL/GenBank/DDBJ databases">
        <title>WGS assembly of Setaria viridis.</title>
        <authorList>
            <person name="Huang P."/>
            <person name="Jenkins J."/>
            <person name="Grimwood J."/>
            <person name="Barry K."/>
            <person name="Healey A."/>
            <person name="Mamidi S."/>
            <person name="Sreedasyam A."/>
            <person name="Shu S."/>
            <person name="Feldman M."/>
            <person name="Wu J."/>
            <person name="Yu Y."/>
            <person name="Chen C."/>
            <person name="Johnson J."/>
            <person name="Rokhsar D."/>
            <person name="Baxter I."/>
            <person name="Schmutz J."/>
            <person name="Brutnell T."/>
            <person name="Kellogg E."/>
        </authorList>
    </citation>
    <scope>NUCLEOTIDE SEQUENCE [LARGE SCALE GENOMIC DNA]</scope>
</reference>
<feature type="compositionally biased region" description="Low complexity" evidence="1">
    <location>
        <begin position="27"/>
        <end position="43"/>
    </location>
</feature>
<dbReference type="EMBL" id="CM016556">
    <property type="protein sequence ID" value="TKW15782.1"/>
    <property type="molecule type" value="Genomic_DNA"/>
</dbReference>
<keyword evidence="3" id="KW-1185">Reference proteome</keyword>
<evidence type="ECO:0000256" key="1">
    <source>
        <dbReference type="SAM" id="MobiDB-lite"/>
    </source>
</evidence>
<evidence type="ECO:0000313" key="2">
    <source>
        <dbReference type="EMBL" id="TKW15782.1"/>
    </source>
</evidence>
<organism evidence="2 3">
    <name type="scientific">Setaria viridis</name>
    <name type="common">Green bristlegrass</name>
    <name type="synonym">Setaria italica subsp. viridis</name>
    <dbReference type="NCBI Taxonomy" id="4556"/>
    <lineage>
        <taxon>Eukaryota</taxon>
        <taxon>Viridiplantae</taxon>
        <taxon>Streptophyta</taxon>
        <taxon>Embryophyta</taxon>
        <taxon>Tracheophyta</taxon>
        <taxon>Spermatophyta</taxon>
        <taxon>Magnoliopsida</taxon>
        <taxon>Liliopsida</taxon>
        <taxon>Poales</taxon>
        <taxon>Poaceae</taxon>
        <taxon>PACMAD clade</taxon>
        <taxon>Panicoideae</taxon>
        <taxon>Panicodae</taxon>
        <taxon>Paniceae</taxon>
        <taxon>Cenchrinae</taxon>
        <taxon>Setaria</taxon>
    </lineage>
</organism>
<dbReference type="Proteomes" id="UP000298652">
    <property type="component" value="Chromosome 5"/>
</dbReference>
<name>A0A4U6UJY1_SETVI</name>
<evidence type="ECO:0000313" key="3">
    <source>
        <dbReference type="Proteomes" id="UP000298652"/>
    </source>
</evidence>
<feature type="region of interest" description="Disordered" evidence="1">
    <location>
        <begin position="27"/>
        <end position="76"/>
    </location>
</feature>
<dbReference type="AlphaFoldDB" id="A0A4U6UJY1"/>
<sequence length="76" mass="8059">MNPTECPIGSGGRRASRLHPMAKGPAYLAAAPYGGSGQRTSRPCPRRRRRRTRFPSMAHGKGGCCASRARPHSGAA</sequence>
<feature type="compositionally biased region" description="Basic residues" evidence="1">
    <location>
        <begin position="44"/>
        <end position="53"/>
    </location>
</feature>
<proteinExistence type="predicted"/>
<protein>
    <submittedName>
        <fullName evidence="2">Uncharacterized protein</fullName>
    </submittedName>
</protein>
<accession>A0A4U6UJY1</accession>